<sequence>MKLQRTTLILILLAILLGGFVYFYEIQWKSQQEEVKKKQQQLFSFNEVDVKALKITTPSETITLERSPESSNTKWLMKSPDTVPANDGTVAYLLNLLVNENSDRAVTTSTSQLSEFGLTQPQAIIEITLNNGKTDKLVLGKPNFDDRFLYAQNNFATKPDGNVELVLVSKNFENAVKRSLSEWKAVNTRENIPSPSPEVTPTTLPTPVIPTIEPIPINPTPILTPTPTLTPTTTPTPANNQ</sequence>
<evidence type="ECO:0000313" key="3">
    <source>
        <dbReference type="EMBL" id="MBE9215143.1"/>
    </source>
</evidence>
<feature type="compositionally biased region" description="Low complexity" evidence="1">
    <location>
        <begin position="225"/>
        <end position="241"/>
    </location>
</feature>
<protein>
    <submittedName>
        <fullName evidence="3">DUF4340 domain-containing protein</fullName>
    </submittedName>
</protein>
<dbReference type="RefSeq" id="WP_193923145.1">
    <property type="nucleotide sequence ID" value="NZ_JADEWL010000087.1"/>
</dbReference>
<organism evidence="3 4">
    <name type="scientific">Plectonema cf. radiosum LEGE 06105</name>
    <dbReference type="NCBI Taxonomy" id="945769"/>
    <lineage>
        <taxon>Bacteria</taxon>
        <taxon>Bacillati</taxon>
        <taxon>Cyanobacteriota</taxon>
        <taxon>Cyanophyceae</taxon>
        <taxon>Oscillatoriophycideae</taxon>
        <taxon>Oscillatoriales</taxon>
        <taxon>Microcoleaceae</taxon>
        <taxon>Plectonema</taxon>
    </lineage>
</organism>
<dbReference type="Proteomes" id="UP000620559">
    <property type="component" value="Unassembled WGS sequence"/>
</dbReference>
<comment type="caution">
    <text evidence="3">The sequence shown here is derived from an EMBL/GenBank/DDBJ whole genome shotgun (WGS) entry which is preliminary data.</text>
</comment>
<dbReference type="AlphaFoldDB" id="A0A8J7F2V0"/>
<feature type="domain" description="DUF4340" evidence="2">
    <location>
        <begin position="75"/>
        <end position="184"/>
    </location>
</feature>
<reference evidence="3" key="1">
    <citation type="submission" date="2020-10" db="EMBL/GenBank/DDBJ databases">
        <authorList>
            <person name="Castelo-Branco R."/>
            <person name="Eusebio N."/>
            <person name="Adriana R."/>
            <person name="Vieira A."/>
            <person name="Brugerolle De Fraissinette N."/>
            <person name="Rezende De Castro R."/>
            <person name="Schneider M.P."/>
            <person name="Vasconcelos V."/>
            <person name="Leao P.N."/>
        </authorList>
    </citation>
    <scope>NUCLEOTIDE SEQUENCE</scope>
    <source>
        <strain evidence="3">LEGE 06105</strain>
    </source>
</reference>
<evidence type="ECO:0000259" key="2">
    <source>
        <dbReference type="Pfam" id="PF14238"/>
    </source>
</evidence>
<keyword evidence="4" id="KW-1185">Reference proteome</keyword>
<evidence type="ECO:0000256" key="1">
    <source>
        <dbReference type="SAM" id="MobiDB-lite"/>
    </source>
</evidence>
<evidence type="ECO:0000313" key="4">
    <source>
        <dbReference type="Proteomes" id="UP000620559"/>
    </source>
</evidence>
<gene>
    <name evidence="3" type="ORF">IQ247_21170</name>
</gene>
<feature type="region of interest" description="Disordered" evidence="1">
    <location>
        <begin position="211"/>
        <end position="241"/>
    </location>
</feature>
<dbReference type="EMBL" id="JADEWL010000087">
    <property type="protein sequence ID" value="MBE9215143.1"/>
    <property type="molecule type" value="Genomic_DNA"/>
</dbReference>
<proteinExistence type="predicted"/>
<accession>A0A8J7F2V0</accession>
<name>A0A8J7F2V0_9CYAN</name>
<dbReference type="InterPro" id="IPR025641">
    <property type="entry name" value="DUF4340"/>
</dbReference>
<dbReference type="Pfam" id="PF14238">
    <property type="entry name" value="DUF4340"/>
    <property type="match status" value="1"/>
</dbReference>